<dbReference type="SFLD" id="SFLDS00003">
    <property type="entry name" value="Haloacid_Dehalogenase"/>
    <property type="match status" value="1"/>
</dbReference>
<dbReference type="Pfam" id="PF00702">
    <property type="entry name" value="Hydrolase"/>
    <property type="match status" value="1"/>
</dbReference>
<sequence length="201" mass="22799">MTTKAVLWDLGNVLLDWSPRRFYEKLFRTAEEVDHFLGEVCTMDWHAAHDRGVPMAENREHLIAKYPHYEDAIRAWETGLDGMLNGSVPGTDIVMDTLAERGVPQYALTNLPAEWVEPVNTLYPQMAHMKDVIVSAHEGVIKPDRRIYEITAMRLPFAPEEVVFFDDRENNVTAAREFGFDAEVFRGEGPLKAALAARGLL</sequence>
<gene>
    <name evidence="1" type="ORF">GCM10017621_21400</name>
</gene>
<dbReference type="NCBIfam" id="TIGR01509">
    <property type="entry name" value="HAD-SF-IA-v3"/>
    <property type="match status" value="1"/>
</dbReference>
<dbReference type="InterPro" id="IPR023214">
    <property type="entry name" value="HAD_sf"/>
</dbReference>
<reference evidence="1" key="1">
    <citation type="journal article" date="2014" name="Int. J. Syst. Evol. Microbiol.">
        <title>Complete genome sequence of Corynebacterium casei LMG S-19264T (=DSM 44701T), isolated from a smear-ripened cheese.</title>
        <authorList>
            <consortium name="US DOE Joint Genome Institute (JGI-PGF)"/>
            <person name="Walter F."/>
            <person name="Albersmeier A."/>
            <person name="Kalinowski J."/>
            <person name="Ruckert C."/>
        </authorList>
    </citation>
    <scope>NUCLEOTIDE SEQUENCE</scope>
    <source>
        <strain evidence="1">VKM B-1513</strain>
    </source>
</reference>
<keyword evidence="2" id="KW-1185">Reference proteome</keyword>
<protein>
    <submittedName>
        <fullName evidence="1">Haloacid dehalogenase</fullName>
    </submittedName>
</protein>
<dbReference type="CDD" id="cd02603">
    <property type="entry name" value="HAD_sEH-N_like"/>
    <property type="match status" value="1"/>
</dbReference>
<dbReference type="RefSeq" id="WP_271186995.1">
    <property type="nucleotide sequence ID" value="NZ_BSFE01000005.1"/>
</dbReference>
<dbReference type="Gene3D" id="1.10.150.240">
    <property type="entry name" value="Putative phosphatase, domain 2"/>
    <property type="match status" value="1"/>
</dbReference>
<dbReference type="AlphaFoldDB" id="A0A9W6MP02"/>
<dbReference type="PANTHER" id="PTHR43611">
    <property type="entry name" value="ALPHA-D-GLUCOSE 1-PHOSPHATE PHOSPHATASE"/>
    <property type="match status" value="1"/>
</dbReference>
<dbReference type="Gene3D" id="3.40.50.1000">
    <property type="entry name" value="HAD superfamily/HAD-like"/>
    <property type="match status" value="1"/>
</dbReference>
<comment type="caution">
    <text evidence="1">The sequence shown here is derived from an EMBL/GenBank/DDBJ whole genome shotgun (WGS) entry which is preliminary data.</text>
</comment>
<dbReference type="SUPFAM" id="SSF56784">
    <property type="entry name" value="HAD-like"/>
    <property type="match status" value="1"/>
</dbReference>
<evidence type="ECO:0000313" key="2">
    <source>
        <dbReference type="Proteomes" id="UP001143486"/>
    </source>
</evidence>
<dbReference type="PANTHER" id="PTHR43611:SF3">
    <property type="entry name" value="FLAVIN MONONUCLEOTIDE HYDROLASE 1, CHLOROPLATIC"/>
    <property type="match status" value="1"/>
</dbReference>
<dbReference type="InterPro" id="IPR023198">
    <property type="entry name" value="PGP-like_dom2"/>
</dbReference>
<organism evidence="1 2">
    <name type="scientific">Maricaulis virginensis</name>
    <dbReference type="NCBI Taxonomy" id="144022"/>
    <lineage>
        <taxon>Bacteria</taxon>
        <taxon>Pseudomonadati</taxon>
        <taxon>Pseudomonadota</taxon>
        <taxon>Alphaproteobacteria</taxon>
        <taxon>Maricaulales</taxon>
        <taxon>Maricaulaceae</taxon>
        <taxon>Maricaulis</taxon>
    </lineage>
</organism>
<proteinExistence type="predicted"/>
<name>A0A9W6MP02_9PROT</name>
<dbReference type="Proteomes" id="UP001143486">
    <property type="component" value="Unassembled WGS sequence"/>
</dbReference>
<dbReference type="InterPro" id="IPR006439">
    <property type="entry name" value="HAD-SF_hydro_IA"/>
</dbReference>
<accession>A0A9W6MP02</accession>
<dbReference type="InterPro" id="IPR036412">
    <property type="entry name" value="HAD-like_sf"/>
</dbReference>
<dbReference type="EMBL" id="BSFE01000005">
    <property type="protein sequence ID" value="GLK52632.1"/>
    <property type="molecule type" value="Genomic_DNA"/>
</dbReference>
<dbReference type="SFLD" id="SFLDG01129">
    <property type="entry name" value="C1.5:_HAD__Beta-PGM__Phosphata"/>
    <property type="match status" value="1"/>
</dbReference>
<reference evidence="1" key="2">
    <citation type="submission" date="2023-01" db="EMBL/GenBank/DDBJ databases">
        <authorList>
            <person name="Sun Q."/>
            <person name="Evtushenko L."/>
        </authorList>
    </citation>
    <scope>NUCLEOTIDE SEQUENCE</scope>
    <source>
        <strain evidence="1">VKM B-1513</strain>
    </source>
</reference>
<evidence type="ECO:0000313" key="1">
    <source>
        <dbReference type="EMBL" id="GLK52632.1"/>
    </source>
</evidence>